<sequence length="75" mass="8667">MLNHRNLRFMLMVFWEQRITSRMVDGQLQSGILPPGKCYKHQTSNTTNCCSGTCMNFELSPRIEEGELAVLNYIL</sequence>
<accession>A0A8D7AB97</accession>
<organism evidence="1">
    <name type="scientific">Musa acuminata subsp. malaccensis</name>
    <name type="common">Wild banana</name>
    <name type="synonym">Musa malaccensis</name>
    <dbReference type="NCBI Taxonomy" id="214687"/>
    <lineage>
        <taxon>Eukaryota</taxon>
        <taxon>Viridiplantae</taxon>
        <taxon>Streptophyta</taxon>
        <taxon>Embryophyta</taxon>
        <taxon>Tracheophyta</taxon>
        <taxon>Spermatophyta</taxon>
        <taxon>Magnoliopsida</taxon>
        <taxon>Liliopsida</taxon>
        <taxon>Zingiberales</taxon>
        <taxon>Musaceae</taxon>
        <taxon>Musa</taxon>
    </lineage>
</organism>
<dbReference type="EMBL" id="HG996471">
    <property type="protein sequence ID" value="CAG1846155.1"/>
    <property type="molecule type" value="Genomic_DNA"/>
</dbReference>
<reference evidence="1" key="1">
    <citation type="submission" date="2021-03" db="EMBL/GenBank/DDBJ databases">
        <authorList>
            <consortium name="Genoscope - CEA"/>
            <person name="William W."/>
        </authorList>
    </citation>
    <scope>NUCLEOTIDE SEQUENCE</scope>
    <source>
        <strain evidence="1">Doubled-haploid Pahang</strain>
    </source>
</reference>
<protein>
    <submittedName>
        <fullName evidence="1">(wild Malaysian banana) hypothetical protein</fullName>
    </submittedName>
</protein>
<dbReference type="AlphaFoldDB" id="A0A8D7AB97"/>
<evidence type="ECO:0000313" key="1">
    <source>
        <dbReference type="EMBL" id="CAG1846155.1"/>
    </source>
</evidence>
<gene>
    <name evidence="1" type="ORF">GSMUA_159500.1</name>
</gene>
<name>A0A8D7AB97_MUSAM</name>
<proteinExistence type="predicted"/>